<evidence type="ECO:0000313" key="2">
    <source>
        <dbReference type="EMBL" id="GAB59085.1"/>
    </source>
</evidence>
<feature type="chain" id="PRO_5003638721" evidence="1">
    <location>
        <begin position="26"/>
        <end position="175"/>
    </location>
</feature>
<proteinExistence type="predicted"/>
<sequence>MLLRRICLVSTCLFTTLLASATVLAKPLVDFSAEQNKLCWKMIEQKNTGHCKLHFNRLDGKTFAYPSRDEISRAFSRYFSARTEFPTSFQQMEYALQFFNYSLERYPVRDSLNYIRSNDGTTQLSMTILTSASGGYSFILADSDAHFRQVVDALQYPKPRPATHYYRNIARLFTE</sequence>
<name>I1DYF7_9GAMM</name>
<dbReference type="AlphaFoldDB" id="I1DYF7"/>
<organism evidence="2 3">
    <name type="scientific">Rheinheimera nanhaiensis E407-8</name>
    <dbReference type="NCBI Taxonomy" id="562729"/>
    <lineage>
        <taxon>Bacteria</taxon>
        <taxon>Pseudomonadati</taxon>
        <taxon>Pseudomonadota</taxon>
        <taxon>Gammaproteobacteria</taxon>
        <taxon>Chromatiales</taxon>
        <taxon>Chromatiaceae</taxon>
        <taxon>Rheinheimera</taxon>
    </lineage>
</organism>
<accession>I1DYF7</accession>
<reference evidence="2 3" key="1">
    <citation type="journal article" date="2012" name="J. Bacteriol.">
        <title>Genome Sequence of the Protease-Producing Bacterium Rheinheimera nanhaiensis E407-8T, Isolated from Deep-Sea Sediment of the South China Sea.</title>
        <authorList>
            <person name="Zhang X.-Y."/>
            <person name="Zhang Y.-J."/>
            <person name="Qin Q.-L."/>
            <person name="Xie B.-B."/>
            <person name="Chen X.-L."/>
            <person name="Zhou B.-C."/>
            <person name="Zhang Y.-Z."/>
        </authorList>
    </citation>
    <scope>NUCLEOTIDE SEQUENCE [LARGE SCALE GENOMIC DNA]</scope>
    <source>
        <strain evidence="2 3">E407-8</strain>
    </source>
</reference>
<dbReference type="STRING" id="562729.RNAN_2075"/>
<dbReference type="RefSeq" id="WP_008221379.1">
    <property type="nucleotide sequence ID" value="NZ_BAFK01000010.1"/>
</dbReference>
<gene>
    <name evidence="2" type="ORF">RNAN_2075</name>
</gene>
<evidence type="ECO:0000313" key="3">
    <source>
        <dbReference type="Proteomes" id="UP000004374"/>
    </source>
</evidence>
<comment type="caution">
    <text evidence="2">The sequence shown here is derived from an EMBL/GenBank/DDBJ whole genome shotgun (WGS) entry which is preliminary data.</text>
</comment>
<keyword evidence="3" id="KW-1185">Reference proteome</keyword>
<feature type="signal peptide" evidence="1">
    <location>
        <begin position="1"/>
        <end position="25"/>
    </location>
</feature>
<dbReference type="Proteomes" id="UP000004374">
    <property type="component" value="Unassembled WGS sequence"/>
</dbReference>
<dbReference type="EMBL" id="BAFK01000010">
    <property type="protein sequence ID" value="GAB59085.1"/>
    <property type="molecule type" value="Genomic_DNA"/>
</dbReference>
<evidence type="ECO:0000256" key="1">
    <source>
        <dbReference type="SAM" id="SignalP"/>
    </source>
</evidence>
<dbReference type="OrthoDB" id="5765746at2"/>
<protein>
    <submittedName>
        <fullName evidence="2">Uncharacterized protein</fullName>
    </submittedName>
</protein>
<keyword evidence="1" id="KW-0732">Signal</keyword>